<dbReference type="PANTHER" id="PTHR11373:SF40">
    <property type="entry name" value="DEOXYGUANOSINETRIPHOSPHATE TRIPHOSPHOHYDROLASE-LIKE PROTEIN 2"/>
    <property type="match status" value="1"/>
</dbReference>
<dbReference type="NCBIfam" id="NF041026">
    <property type="entry name" value="antiphage_dGTPase"/>
    <property type="match status" value="1"/>
</dbReference>
<dbReference type="InterPro" id="IPR023023">
    <property type="entry name" value="dNTPase_2"/>
</dbReference>
<dbReference type="SMART" id="SM00471">
    <property type="entry name" value="HDc"/>
    <property type="match status" value="1"/>
</dbReference>
<evidence type="ECO:0000313" key="4">
    <source>
        <dbReference type="EMBL" id="RUL97090.1"/>
    </source>
</evidence>
<dbReference type="PANTHER" id="PTHR11373">
    <property type="entry name" value="DEOXYNUCLEOSIDE TRIPHOSPHATE TRIPHOSPHOHYDROLASE"/>
    <property type="match status" value="1"/>
</dbReference>
<dbReference type="Pfam" id="PF13286">
    <property type="entry name" value="HD_assoc"/>
    <property type="match status" value="1"/>
</dbReference>
<gene>
    <name evidence="4" type="ORF">EEQ99_28850</name>
</gene>
<name>A0A432NC39_9HYPH</name>
<dbReference type="InterPro" id="IPR006674">
    <property type="entry name" value="HD_domain"/>
</dbReference>
<evidence type="ECO:0000256" key="1">
    <source>
        <dbReference type="ARBA" id="ARBA00022801"/>
    </source>
</evidence>
<reference evidence="4 5" key="1">
    <citation type="journal article" date="2015" name="Int. J. Syst. Evol. Microbiol.">
        <title>Rhizobium anhuiense sp. nov., isolated from effective nodules of Vicia faba and Pisum sativum.</title>
        <authorList>
            <person name="Zhang Y.J."/>
            <person name="Zheng W.T."/>
            <person name="Everall I."/>
            <person name="Young J.P."/>
            <person name="Zhang X.X."/>
            <person name="Tian C.F."/>
            <person name="Sui X.H."/>
            <person name="Wang E.T."/>
            <person name="Chen W.X."/>
        </authorList>
    </citation>
    <scope>NUCLEOTIDE SEQUENCE [LARGE SCALE GENOMIC DNA]</scope>
    <source>
        <strain evidence="4 5">CCBAU 23252</strain>
    </source>
</reference>
<dbReference type="Gene3D" id="1.10.3210.10">
    <property type="entry name" value="Hypothetical protein af1432"/>
    <property type="match status" value="1"/>
</dbReference>
<dbReference type="Pfam" id="PF01966">
    <property type="entry name" value="HD"/>
    <property type="match status" value="1"/>
</dbReference>
<dbReference type="InterPro" id="IPR003607">
    <property type="entry name" value="HD/PDEase_dom"/>
</dbReference>
<dbReference type="PROSITE" id="PS51831">
    <property type="entry name" value="HD"/>
    <property type="match status" value="1"/>
</dbReference>
<accession>A0A432NC39</accession>
<dbReference type="HAMAP" id="MF_01212">
    <property type="entry name" value="dGTPase_type2"/>
    <property type="match status" value="1"/>
</dbReference>
<dbReference type="GO" id="GO:0006203">
    <property type="term" value="P:dGTP catabolic process"/>
    <property type="evidence" value="ECO:0007669"/>
    <property type="project" value="TreeGrafter"/>
</dbReference>
<dbReference type="InterPro" id="IPR006261">
    <property type="entry name" value="dGTPase"/>
</dbReference>
<feature type="domain" description="HD" evidence="3">
    <location>
        <begin position="56"/>
        <end position="257"/>
    </location>
</feature>
<dbReference type="NCBIfam" id="NF003701">
    <property type="entry name" value="PRK05318.1"/>
    <property type="match status" value="1"/>
</dbReference>
<evidence type="ECO:0000313" key="5">
    <source>
        <dbReference type="Proteomes" id="UP000273611"/>
    </source>
</evidence>
<sequence length="452" mass="50915">MDHWQIRKSEWTPQPEDARGPFDVDYARIVHSGSFRRLQGKTQTLNLGDSDFYRTRLTHSLEVAQIGASIVRQLAAAKTHNAHDFLPPTSLIQAIGFAHDLGHPPFGHGGEVSLNFCMRNNGGFEGNGHTLRILSRLENFSEKHGADLTRRALLGILKYPVSFKEAANPEIKPKIDAAPQSIRVINRESSKPPKCYLDSEREVVDWILEPLSDEDRDLFISVDPELVDAKGKAKHRKPLHKSLDCSIMDVADDIAYGVHDLEDAIAMGLVSERDFREAVNESACAPFLNSLNEKYSLANSNDVYESVMRALFGLGKERKHCIGRLVHHFVTHIEITELEDFEEPLIRYRAKLHAPQRIFLDALQALIVTKVIRSAEVQHLEFKGQKMVVSVFEAFASDPRAFLPVDAYSDFVRAEDGARVICDHVAGMTDSFLLKTYDRLFSPRMGSVFDKL</sequence>
<proteinExistence type="inferred from homology"/>
<comment type="caution">
    <text evidence="4">The sequence shown here is derived from an EMBL/GenBank/DDBJ whole genome shotgun (WGS) entry which is preliminary data.</text>
</comment>
<evidence type="ECO:0000259" key="3">
    <source>
        <dbReference type="PROSITE" id="PS51831"/>
    </source>
</evidence>
<organism evidence="4 5">
    <name type="scientific">Rhizobium anhuiense</name>
    <dbReference type="NCBI Taxonomy" id="1184720"/>
    <lineage>
        <taxon>Bacteria</taxon>
        <taxon>Pseudomonadati</taxon>
        <taxon>Pseudomonadota</taxon>
        <taxon>Alphaproteobacteria</taxon>
        <taxon>Hyphomicrobiales</taxon>
        <taxon>Rhizobiaceae</taxon>
        <taxon>Rhizobium/Agrobacterium group</taxon>
        <taxon>Rhizobium</taxon>
    </lineage>
</organism>
<protein>
    <recommendedName>
        <fullName evidence="2">Deoxyguanosinetriphosphate triphosphohydrolase-like protein</fullName>
    </recommendedName>
</protein>
<dbReference type="InterPro" id="IPR050135">
    <property type="entry name" value="dGTPase-like"/>
</dbReference>
<dbReference type="InterPro" id="IPR026875">
    <property type="entry name" value="PHydrolase_assoc_dom"/>
</dbReference>
<comment type="similarity">
    <text evidence="2">Belongs to the dGTPase family. Type 2 subfamily.</text>
</comment>
<dbReference type="SUPFAM" id="SSF109604">
    <property type="entry name" value="HD-domain/PDEase-like"/>
    <property type="match status" value="1"/>
</dbReference>
<dbReference type="AlphaFoldDB" id="A0A432NC39"/>
<keyword evidence="1 2" id="KW-0378">Hydrolase</keyword>
<dbReference type="NCBIfam" id="TIGR01353">
    <property type="entry name" value="dGTP_triPase"/>
    <property type="match status" value="1"/>
</dbReference>
<dbReference type="RefSeq" id="WP_127431492.1">
    <property type="nucleotide sequence ID" value="NZ_ML133536.1"/>
</dbReference>
<evidence type="ECO:0000256" key="2">
    <source>
        <dbReference type="HAMAP-Rule" id="MF_01212"/>
    </source>
</evidence>
<dbReference type="Proteomes" id="UP000273611">
    <property type="component" value="Unassembled WGS sequence"/>
</dbReference>
<dbReference type="GO" id="GO:0008832">
    <property type="term" value="F:dGTPase activity"/>
    <property type="evidence" value="ECO:0007669"/>
    <property type="project" value="TreeGrafter"/>
</dbReference>
<dbReference type="EMBL" id="RIBW01000018">
    <property type="protein sequence ID" value="RUL97090.1"/>
    <property type="molecule type" value="Genomic_DNA"/>
</dbReference>